<dbReference type="GO" id="GO:0032259">
    <property type="term" value="P:methylation"/>
    <property type="evidence" value="ECO:0007669"/>
    <property type="project" value="UniProtKB-KW"/>
</dbReference>
<keyword evidence="4" id="KW-0819">tRNA processing</keyword>
<evidence type="ECO:0000256" key="4">
    <source>
        <dbReference type="ARBA" id="ARBA00022694"/>
    </source>
</evidence>
<keyword evidence="1 9" id="KW-0489">Methyltransferase</keyword>
<proteinExistence type="inferred from homology"/>
<dbReference type="OrthoDB" id="10250660at2759"/>
<feature type="active site" evidence="10">
    <location>
        <position position="512"/>
    </location>
</feature>
<evidence type="ECO:0000313" key="13">
    <source>
        <dbReference type="EMBL" id="CAF9913915.1"/>
    </source>
</evidence>
<dbReference type="PROSITE" id="PS01230">
    <property type="entry name" value="TRMA_1"/>
    <property type="match status" value="1"/>
</dbReference>
<evidence type="ECO:0000259" key="12">
    <source>
        <dbReference type="PROSITE" id="PS50926"/>
    </source>
</evidence>
<dbReference type="PROSITE" id="PS50926">
    <property type="entry name" value="TRAM"/>
    <property type="match status" value="1"/>
</dbReference>
<dbReference type="GO" id="GO:0030697">
    <property type="term" value="F:tRNA (uracil(54)-C5)-methyltransferase activity, S-adenosyl methionine-dependent"/>
    <property type="evidence" value="ECO:0007669"/>
    <property type="project" value="UniProtKB-EC"/>
</dbReference>
<accession>A0A8H3IAV0</accession>
<comment type="similarity">
    <text evidence="9">Belongs to the class I-like SAM-binding methyltransferase superfamily. RNA M5U methyltransferase family.</text>
</comment>
<feature type="region of interest" description="Disordered" evidence="11">
    <location>
        <begin position="206"/>
        <end position="226"/>
    </location>
</feature>
<dbReference type="SUPFAM" id="SSF50249">
    <property type="entry name" value="Nucleic acid-binding proteins"/>
    <property type="match status" value="1"/>
</dbReference>
<feature type="active site" description="Nucleophile" evidence="9">
    <location>
        <position position="512"/>
    </location>
</feature>
<comment type="function">
    <text evidence="7">Catalyzes the formation of 5-methyl-uridine at position 54 (m5U54) in all tRNA. May also have a role in tRNA stabilization or maturation.</text>
</comment>
<evidence type="ECO:0000256" key="8">
    <source>
        <dbReference type="ARBA" id="ARBA00070108"/>
    </source>
</evidence>
<feature type="compositionally biased region" description="Basic residues" evidence="11">
    <location>
        <begin position="1"/>
        <end position="17"/>
    </location>
</feature>
<evidence type="ECO:0000313" key="14">
    <source>
        <dbReference type="Proteomes" id="UP000664203"/>
    </source>
</evidence>
<evidence type="ECO:0000256" key="3">
    <source>
        <dbReference type="ARBA" id="ARBA00022691"/>
    </source>
</evidence>
<evidence type="ECO:0000256" key="7">
    <source>
        <dbReference type="ARBA" id="ARBA00054700"/>
    </source>
</evidence>
<name>A0A8H3IAV0_9LECA</name>
<dbReference type="InterPro" id="IPR030391">
    <property type="entry name" value="MeTrfase_TrmA_CS"/>
</dbReference>
<feature type="region of interest" description="Disordered" evidence="11">
    <location>
        <begin position="289"/>
        <end position="331"/>
    </location>
</feature>
<keyword evidence="3 9" id="KW-0949">S-adenosyl-L-methionine</keyword>
<dbReference type="Gene3D" id="3.40.50.150">
    <property type="entry name" value="Vaccinia Virus protein VP39"/>
    <property type="match status" value="2"/>
</dbReference>
<dbReference type="FunFam" id="2.40.50.140:FF:000201">
    <property type="entry name" value="TRM2p tRNA methyltransferase"/>
    <property type="match status" value="1"/>
</dbReference>
<dbReference type="EMBL" id="CAJPDR010000066">
    <property type="protein sequence ID" value="CAF9913915.1"/>
    <property type="molecule type" value="Genomic_DNA"/>
</dbReference>
<feature type="region of interest" description="Disordered" evidence="11">
    <location>
        <begin position="1"/>
        <end position="23"/>
    </location>
</feature>
<dbReference type="InterPro" id="IPR002792">
    <property type="entry name" value="TRAM_dom"/>
</dbReference>
<feature type="compositionally biased region" description="Basic and acidic residues" evidence="11">
    <location>
        <begin position="297"/>
        <end position="318"/>
    </location>
</feature>
<dbReference type="Proteomes" id="UP000664203">
    <property type="component" value="Unassembled WGS sequence"/>
</dbReference>
<feature type="binding site" evidence="9">
    <location>
        <position position="381"/>
    </location>
    <ligand>
        <name>S-adenosyl-L-methionine</name>
        <dbReference type="ChEBI" id="CHEBI:59789"/>
    </ligand>
</feature>
<sequence>MTKKQYHQGKAAKRQKLASKPVNDGSNEVVLLTDIRSLLLQRRGLDQSDQMKDETSDRNPTETLSYSPPERFTDVEVKISELSSTGDGLGLSSTSDHVYVVPFTVPGDLVRAKVINQFPQAHYTLTDFVKVITPAPQRDDSLAKCPYFAKCAGCQIQMLPYDLQLQHKKTIVEKAYRNFSGLTPNVIPAVGDSVGSPLQYGYRTKLTPHFDGPPGSMTRKAKRSDPLERKGFEEVPPIGFQLKGTRKTIDIEDCPIGTDVVREGMRTERERISEEIANYTNGATILLRENTLRKPKPQPEHEKSDANFDHVDNKDASTKTKPSSGIANGPNGVLSEANVKCSHLPPTPYIEEKSCITDPRAISTEYIDDFEFRNTAGAFFQNNNSILPRFTDYIRQRIIPKSPEENEKPIKYLIDAYCGSGLFTITLSSLFSSSMGIDIAGASIVSARENAAANKVSNASFMTADASKLFEQVTYPPEKTVVIIDPPRKGCDDPFLQQLLKFGPRRVVYVSCNVHTQARDVGVLVEGVGDCRYEIESLQGFDFFPQTGHVEGVALLARATIPEAV</sequence>
<dbReference type="InterPro" id="IPR025795">
    <property type="entry name" value="tRNA_(uracil-5-)_MeTrfase"/>
</dbReference>
<evidence type="ECO:0000256" key="9">
    <source>
        <dbReference type="PROSITE-ProRule" id="PRU01024"/>
    </source>
</evidence>
<dbReference type="FunFam" id="3.40.50.150:FF:000174">
    <property type="entry name" value="TRM2p tRNA methyltransferase"/>
    <property type="match status" value="1"/>
</dbReference>
<evidence type="ECO:0000256" key="6">
    <source>
        <dbReference type="ARBA" id="ARBA00052788"/>
    </source>
</evidence>
<dbReference type="SUPFAM" id="SSF53335">
    <property type="entry name" value="S-adenosyl-L-methionine-dependent methyltransferases"/>
    <property type="match status" value="1"/>
</dbReference>
<dbReference type="PANTHER" id="PTHR11061:SF30">
    <property type="entry name" value="TRNA (URACIL(54)-C(5))-METHYLTRANSFERASE"/>
    <property type="match status" value="1"/>
</dbReference>
<dbReference type="AlphaFoldDB" id="A0A8H3IAV0"/>
<evidence type="ECO:0000256" key="1">
    <source>
        <dbReference type="ARBA" id="ARBA00022603"/>
    </source>
</evidence>
<dbReference type="PROSITE" id="PS51622">
    <property type="entry name" value="SAM_MT_RNA_M5U_2"/>
    <property type="match status" value="1"/>
</dbReference>
<feature type="compositionally biased region" description="Basic and acidic residues" evidence="11">
    <location>
        <begin position="46"/>
        <end position="60"/>
    </location>
</feature>
<dbReference type="Gene3D" id="2.40.50.140">
    <property type="entry name" value="Nucleic acid-binding proteins"/>
    <property type="match status" value="1"/>
</dbReference>
<dbReference type="GO" id="GO:0009451">
    <property type="term" value="P:RNA modification"/>
    <property type="evidence" value="ECO:0007669"/>
    <property type="project" value="UniProtKB-ARBA"/>
</dbReference>
<feature type="domain" description="TRAM" evidence="12">
    <location>
        <begin position="68"/>
        <end position="130"/>
    </location>
</feature>
<feature type="binding site" evidence="9">
    <location>
        <position position="485"/>
    </location>
    <ligand>
        <name>S-adenosyl-L-methionine</name>
        <dbReference type="ChEBI" id="CHEBI:59789"/>
    </ligand>
</feature>
<dbReference type="InterPro" id="IPR030390">
    <property type="entry name" value="MeTrfase_TrmA_AS"/>
</dbReference>
<protein>
    <recommendedName>
        <fullName evidence="8">tRNA (uracil(54)-C(5))-methyltransferase</fullName>
        <ecNumber evidence="5">2.1.1.35</ecNumber>
    </recommendedName>
</protein>
<dbReference type="PROSITE" id="PS51687">
    <property type="entry name" value="SAM_MT_RNA_M5U"/>
    <property type="match status" value="1"/>
</dbReference>
<dbReference type="CDD" id="cd02440">
    <property type="entry name" value="AdoMet_MTases"/>
    <property type="match status" value="1"/>
</dbReference>
<evidence type="ECO:0000256" key="2">
    <source>
        <dbReference type="ARBA" id="ARBA00022679"/>
    </source>
</evidence>
<dbReference type="InterPro" id="IPR010280">
    <property type="entry name" value="U5_MeTrfase_fam"/>
</dbReference>
<keyword evidence="14" id="KW-1185">Reference proteome</keyword>
<dbReference type="EC" id="2.1.1.35" evidence="5"/>
<dbReference type="PROSITE" id="PS01231">
    <property type="entry name" value="TRMA_2"/>
    <property type="match status" value="1"/>
</dbReference>
<keyword evidence="2 9" id="KW-0808">Transferase</keyword>
<dbReference type="PANTHER" id="PTHR11061">
    <property type="entry name" value="RNA M5U METHYLTRANSFERASE"/>
    <property type="match status" value="1"/>
</dbReference>
<feature type="binding site" evidence="9">
    <location>
        <position position="438"/>
    </location>
    <ligand>
        <name>S-adenosyl-L-methionine</name>
        <dbReference type="ChEBI" id="CHEBI:59789"/>
    </ligand>
</feature>
<evidence type="ECO:0000256" key="11">
    <source>
        <dbReference type="SAM" id="MobiDB-lite"/>
    </source>
</evidence>
<gene>
    <name evidence="13" type="primary">TRM2</name>
    <name evidence="13" type="ORF">ALECFALPRED_009137</name>
</gene>
<evidence type="ECO:0000256" key="10">
    <source>
        <dbReference type="PROSITE-ProRule" id="PRU10015"/>
    </source>
</evidence>
<organism evidence="13 14">
    <name type="scientific">Alectoria fallacina</name>
    <dbReference type="NCBI Taxonomy" id="1903189"/>
    <lineage>
        <taxon>Eukaryota</taxon>
        <taxon>Fungi</taxon>
        <taxon>Dikarya</taxon>
        <taxon>Ascomycota</taxon>
        <taxon>Pezizomycotina</taxon>
        <taxon>Lecanoromycetes</taxon>
        <taxon>OSLEUM clade</taxon>
        <taxon>Lecanoromycetidae</taxon>
        <taxon>Lecanorales</taxon>
        <taxon>Lecanorineae</taxon>
        <taxon>Parmeliaceae</taxon>
        <taxon>Alectoria</taxon>
    </lineage>
</organism>
<comment type="caution">
    <text evidence="13">The sequence shown here is derived from an EMBL/GenBank/DDBJ whole genome shotgun (WGS) entry which is preliminary data.</text>
</comment>
<reference evidence="13" key="1">
    <citation type="submission" date="2021-03" db="EMBL/GenBank/DDBJ databases">
        <authorList>
            <person name="Tagirdzhanova G."/>
        </authorList>
    </citation>
    <scope>NUCLEOTIDE SEQUENCE</scope>
</reference>
<dbReference type="InterPro" id="IPR029063">
    <property type="entry name" value="SAM-dependent_MTases_sf"/>
</dbReference>
<evidence type="ECO:0000256" key="5">
    <source>
        <dbReference type="ARBA" id="ARBA00033763"/>
    </source>
</evidence>
<dbReference type="GO" id="GO:0008033">
    <property type="term" value="P:tRNA processing"/>
    <property type="evidence" value="ECO:0007669"/>
    <property type="project" value="UniProtKB-KW"/>
</dbReference>
<dbReference type="Pfam" id="PF05958">
    <property type="entry name" value="tRNA_U5-meth_tr"/>
    <property type="match status" value="1"/>
</dbReference>
<feature type="region of interest" description="Disordered" evidence="11">
    <location>
        <begin position="46"/>
        <end position="68"/>
    </location>
</feature>
<comment type="catalytic activity">
    <reaction evidence="6">
        <text>uridine(54) in tRNA + S-adenosyl-L-methionine = 5-methyluridine(54) in tRNA + S-adenosyl-L-homocysteine + H(+)</text>
        <dbReference type="Rhea" id="RHEA:42712"/>
        <dbReference type="Rhea" id="RHEA-COMP:10167"/>
        <dbReference type="Rhea" id="RHEA-COMP:10193"/>
        <dbReference type="ChEBI" id="CHEBI:15378"/>
        <dbReference type="ChEBI" id="CHEBI:57856"/>
        <dbReference type="ChEBI" id="CHEBI:59789"/>
        <dbReference type="ChEBI" id="CHEBI:65315"/>
        <dbReference type="ChEBI" id="CHEBI:74447"/>
        <dbReference type="EC" id="2.1.1.35"/>
    </reaction>
</comment>
<dbReference type="InterPro" id="IPR012340">
    <property type="entry name" value="NA-bd_OB-fold"/>
</dbReference>
<feature type="binding site" evidence="9">
    <location>
        <position position="417"/>
    </location>
    <ligand>
        <name>S-adenosyl-L-methionine</name>
        <dbReference type="ChEBI" id="CHEBI:59789"/>
    </ligand>
</feature>